<dbReference type="GO" id="GO:0003677">
    <property type="term" value="F:DNA binding"/>
    <property type="evidence" value="ECO:0007669"/>
    <property type="project" value="UniProtKB-KW"/>
</dbReference>
<gene>
    <name evidence="4" type="ORF">UBRO_20420</name>
</gene>
<keyword evidence="1" id="KW-0238">DNA-binding</keyword>
<proteinExistence type="predicted"/>
<dbReference type="PANTHER" id="PTHR19303">
    <property type="entry name" value="TRANSPOSON"/>
    <property type="match status" value="1"/>
</dbReference>
<dbReference type="PROSITE" id="PS51253">
    <property type="entry name" value="HTH_CENPB"/>
    <property type="match status" value="1"/>
</dbReference>
<evidence type="ECO:0000259" key="3">
    <source>
        <dbReference type="PROSITE" id="PS51253"/>
    </source>
</evidence>
<evidence type="ECO:0000313" key="4">
    <source>
        <dbReference type="EMBL" id="SAM63542.1"/>
    </source>
</evidence>
<dbReference type="Pfam" id="PF03221">
    <property type="entry name" value="HTH_Tnp_Tc5"/>
    <property type="match status" value="1"/>
</dbReference>
<dbReference type="PANTHER" id="PTHR19303:SF74">
    <property type="entry name" value="POGO TRANSPOSABLE ELEMENT WITH KRAB DOMAIN"/>
    <property type="match status" value="1"/>
</dbReference>
<organism evidence="4 5">
    <name type="scientific">Ustilago bromivora</name>
    <dbReference type="NCBI Taxonomy" id="307758"/>
    <lineage>
        <taxon>Eukaryota</taxon>
        <taxon>Fungi</taxon>
        <taxon>Dikarya</taxon>
        <taxon>Basidiomycota</taxon>
        <taxon>Ustilaginomycotina</taxon>
        <taxon>Ustilaginomycetes</taxon>
        <taxon>Ustilaginales</taxon>
        <taxon>Ustilaginaceae</taxon>
        <taxon>Ustilago</taxon>
    </lineage>
</organism>
<dbReference type="AlphaFoldDB" id="A0A1K0H580"/>
<dbReference type="GO" id="GO:0005634">
    <property type="term" value="C:nucleus"/>
    <property type="evidence" value="ECO:0007669"/>
    <property type="project" value="TreeGrafter"/>
</dbReference>
<feature type="domain" description="HTH CENPB-type" evidence="3">
    <location>
        <begin position="67"/>
        <end position="139"/>
    </location>
</feature>
<protein>
    <recommendedName>
        <fullName evidence="3">HTH CENPB-type domain-containing protein</fullName>
    </recommendedName>
</protein>
<dbReference type="InterPro" id="IPR006600">
    <property type="entry name" value="HTH_CenpB_DNA-bd_dom"/>
</dbReference>
<feature type="compositionally biased region" description="Low complexity" evidence="2">
    <location>
        <begin position="385"/>
        <end position="398"/>
    </location>
</feature>
<name>A0A1K0H580_9BASI</name>
<dbReference type="Proteomes" id="UP000179920">
    <property type="component" value="Chromosome I"/>
</dbReference>
<reference evidence="5" key="1">
    <citation type="submission" date="2016-04" db="EMBL/GenBank/DDBJ databases">
        <authorList>
            <person name="Guldener U."/>
            <person name="Guldener U."/>
        </authorList>
    </citation>
    <scope>NUCLEOTIDE SEQUENCE [LARGE SCALE GENOMIC DNA]</scope>
    <source>
        <strain evidence="5">UB2112</strain>
    </source>
</reference>
<sequence>MVNISPRKRVAKAQLWTDRGQKEHEIQEALSAFQKGQFKDLKAAAEHHNVPYNTHWDCSKGCKSHTAAFQHLQAIPPEAKELLVQHIQMQAHYGFPVTPQNLRQLAKQLLRQRTNNNDATLGPNWVSAFKQRHPELRSYYSHKMDAARVQATSDPSVVEAYFDVLEKTIAKENGKNQHFRSQPGNWETITVIECIGAQGTKPPPMVIFWGKNHMQGWYHNHTAAKDWVFATSQNGWTDNELALHWLKDCFDKHTKQRAQGKYQLLILDDHGSHITAEFIQQAWDSHIVCLCLPPHATHLLQPLDVMIFGPLQQAFTKEVDKFAGANLSISKKDFINMYSKSRQVITSTLASQAFREVGINSKLHPEKVLWHMPSYHQESTPPSSAPAVEETPTTPSTPEEAKKLLAQMYAIMDRDQEEQQALLASNHKQGHIWMKKVELTAVHSKK</sequence>
<dbReference type="InterPro" id="IPR004875">
    <property type="entry name" value="DDE_SF_endonuclease_dom"/>
</dbReference>
<evidence type="ECO:0000313" key="5">
    <source>
        <dbReference type="Proteomes" id="UP000179920"/>
    </source>
</evidence>
<feature type="region of interest" description="Disordered" evidence="2">
    <location>
        <begin position="374"/>
        <end position="399"/>
    </location>
</feature>
<dbReference type="EMBL" id="LT558117">
    <property type="protein sequence ID" value="SAM63542.1"/>
    <property type="molecule type" value="Genomic_DNA"/>
</dbReference>
<evidence type="ECO:0000256" key="2">
    <source>
        <dbReference type="SAM" id="MobiDB-lite"/>
    </source>
</evidence>
<dbReference type="Pfam" id="PF03184">
    <property type="entry name" value="DDE_1"/>
    <property type="match status" value="1"/>
</dbReference>
<evidence type="ECO:0000256" key="1">
    <source>
        <dbReference type="ARBA" id="ARBA00023125"/>
    </source>
</evidence>
<dbReference type="InterPro" id="IPR050863">
    <property type="entry name" value="CenT-Element_Derived"/>
</dbReference>
<accession>A0A1K0H580</accession>